<organism evidence="1 2">
    <name type="scientific">Rubripirellula obstinata</name>
    <dbReference type="NCBI Taxonomy" id="406547"/>
    <lineage>
        <taxon>Bacteria</taxon>
        <taxon>Pseudomonadati</taxon>
        <taxon>Planctomycetota</taxon>
        <taxon>Planctomycetia</taxon>
        <taxon>Pirellulales</taxon>
        <taxon>Pirellulaceae</taxon>
        <taxon>Rubripirellula</taxon>
    </lineage>
</organism>
<sequence length="105" mass="11963">MRNNLDKIFQTPPIESRHKKADAFALVKRFVQRFVKSRHPSGRSSLSNLKTLYLSKKFTSVPRWTDGETADDSSMDKVSGPLEGRTFTYPEIVTMTVAKITNTVR</sequence>
<reference evidence="1 2" key="1">
    <citation type="submission" date="2019-08" db="EMBL/GenBank/DDBJ databases">
        <title>Deep-cultivation of Planctomycetes and their phenomic and genomic characterization uncovers novel biology.</title>
        <authorList>
            <person name="Wiegand S."/>
            <person name="Jogler M."/>
            <person name="Boedeker C."/>
            <person name="Pinto D."/>
            <person name="Vollmers J."/>
            <person name="Rivas-Marin E."/>
            <person name="Kohn T."/>
            <person name="Peeters S.H."/>
            <person name="Heuer A."/>
            <person name="Rast P."/>
            <person name="Oberbeckmann S."/>
            <person name="Bunk B."/>
            <person name="Jeske O."/>
            <person name="Meyerdierks A."/>
            <person name="Storesund J.E."/>
            <person name="Kallscheuer N."/>
            <person name="Luecker S."/>
            <person name="Lage O.M."/>
            <person name="Pohl T."/>
            <person name="Merkel B.J."/>
            <person name="Hornburger P."/>
            <person name="Mueller R.-W."/>
            <person name="Bruemmer F."/>
            <person name="Labrenz M."/>
            <person name="Spormann A.M."/>
            <person name="Op Den Camp H."/>
            <person name="Overmann J."/>
            <person name="Amann R."/>
            <person name="Jetten M.S.M."/>
            <person name="Mascher T."/>
            <person name="Medema M.H."/>
            <person name="Devos D.P."/>
            <person name="Kaster A.-K."/>
            <person name="Ovreas L."/>
            <person name="Rohde M."/>
            <person name="Galperin M.Y."/>
            <person name="Jogler C."/>
        </authorList>
    </citation>
    <scope>NUCLEOTIDE SEQUENCE [LARGE SCALE GENOMIC DNA]</scope>
    <source>
        <strain evidence="1 2">LF1</strain>
    </source>
</reference>
<keyword evidence="2" id="KW-1185">Reference proteome</keyword>
<evidence type="ECO:0000313" key="1">
    <source>
        <dbReference type="EMBL" id="KAA1258777.1"/>
    </source>
</evidence>
<evidence type="ECO:0000313" key="2">
    <source>
        <dbReference type="Proteomes" id="UP000322699"/>
    </source>
</evidence>
<protein>
    <submittedName>
        <fullName evidence="1">Uncharacterized protein</fullName>
    </submittedName>
</protein>
<dbReference type="Proteomes" id="UP000322699">
    <property type="component" value="Unassembled WGS sequence"/>
</dbReference>
<accession>A0A5B1CCB8</accession>
<gene>
    <name evidence="1" type="ORF">LF1_13000</name>
</gene>
<dbReference type="EMBL" id="VRLW01000001">
    <property type="protein sequence ID" value="KAA1258777.1"/>
    <property type="molecule type" value="Genomic_DNA"/>
</dbReference>
<name>A0A5B1CCB8_9BACT</name>
<comment type="caution">
    <text evidence="1">The sequence shown here is derived from an EMBL/GenBank/DDBJ whole genome shotgun (WGS) entry which is preliminary data.</text>
</comment>
<dbReference type="AlphaFoldDB" id="A0A5B1CCB8"/>
<proteinExistence type="predicted"/>